<gene>
    <name evidence="2" type="ORF">PSA01_00300</name>
</gene>
<evidence type="ECO:0000256" key="1">
    <source>
        <dbReference type="SAM" id="MobiDB-lite"/>
    </source>
</evidence>
<dbReference type="Proteomes" id="UP000320693">
    <property type="component" value="Unassembled WGS sequence"/>
</dbReference>
<protein>
    <submittedName>
        <fullName evidence="2">Uncharacterized protein</fullName>
    </submittedName>
</protein>
<name>A0ABQ0RQP7_9PSEU</name>
<sequence length="148" mass="15846">MSPERGQAPDAEPVGREFDMTGTGRPARAAQVVTNVPPREWSSDAAVAYEATQELLGAHHRAERPARALALIRRGPGGPVAAPVAVLRAGGIGVDEMRQLGGDLPAERVVARRERVARVLAVRVGPDRTAAVRLRLPLVARVHVLRPR</sequence>
<dbReference type="EMBL" id="BJNH01000002">
    <property type="protein sequence ID" value="GEC23001.1"/>
    <property type="molecule type" value="Genomic_DNA"/>
</dbReference>
<evidence type="ECO:0000313" key="3">
    <source>
        <dbReference type="Proteomes" id="UP000320693"/>
    </source>
</evidence>
<comment type="caution">
    <text evidence="2">The sequence shown here is derived from an EMBL/GenBank/DDBJ whole genome shotgun (WGS) entry which is preliminary data.</text>
</comment>
<reference evidence="2 3" key="1">
    <citation type="submission" date="2019-06" db="EMBL/GenBank/DDBJ databases">
        <title>Whole genome shotgun sequence of Pseudonocardia saturnea NBRC 14499.</title>
        <authorList>
            <person name="Hosoyama A."/>
            <person name="Uohara A."/>
            <person name="Ohji S."/>
            <person name="Ichikawa N."/>
        </authorList>
    </citation>
    <scope>NUCLEOTIDE SEQUENCE [LARGE SCALE GENOMIC DNA]</scope>
    <source>
        <strain evidence="2 3">NBRC 14499</strain>
    </source>
</reference>
<feature type="region of interest" description="Disordered" evidence="1">
    <location>
        <begin position="1"/>
        <end position="27"/>
    </location>
</feature>
<organism evidence="2 3">
    <name type="scientific">Pseudonocardia saturnea</name>
    <dbReference type="NCBI Taxonomy" id="33909"/>
    <lineage>
        <taxon>Bacteria</taxon>
        <taxon>Bacillati</taxon>
        <taxon>Actinomycetota</taxon>
        <taxon>Actinomycetes</taxon>
        <taxon>Pseudonocardiales</taxon>
        <taxon>Pseudonocardiaceae</taxon>
        <taxon>Pseudonocardia</taxon>
    </lineage>
</organism>
<keyword evidence="3" id="KW-1185">Reference proteome</keyword>
<evidence type="ECO:0000313" key="2">
    <source>
        <dbReference type="EMBL" id="GEC23001.1"/>
    </source>
</evidence>
<proteinExistence type="predicted"/>
<accession>A0ABQ0RQP7</accession>